<dbReference type="EMBL" id="CP139960">
    <property type="protein sequence ID" value="WQD38676.1"/>
    <property type="molecule type" value="Genomic_DNA"/>
</dbReference>
<dbReference type="Proteomes" id="UP001325680">
    <property type="component" value="Chromosome"/>
</dbReference>
<organism evidence="8 9">
    <name type="scientific">Niabella yanshanensis</name>
    <dbReference type="NCBI Taxonomy" id="577386"/>
    <lineage>
        <taxon>Bacteria</taxon>
        <taxon>Pseudomonadati</taxon>
        <taxon>Bacteroidota</taxon>
        <taxon>Chitinophagia</taxon>
        <taxon>Chitinophagales</taxon>
        <taxon>Chitinophagaceae</taxon>
        <taxon>Niabella</taxon>
    </lineage>
</organism>
<name>A0ABZ0W662_9BACT</name>
<dbReference type="RefSeq" id="WP_114791404.1">
    <property type="nucleotide sequence ID" value="NZ_CP139960.1"/>
</dbReference>
<keyword evidence="5" id="KW-0998">Cell outer membrane</keyword>
<evidence type="ECO:0000256" key="4">
    <source>
        <dbReference type="ARBA" id="ARBA00023136"/>
    </source>
</evidence>
<dbReference type="Pfam" id="PF07980">
    <property type="entry name" value="SusD_RagB"/>
    <property type="match status" value="1"/>
</dbReference>
<evidence type="ECO:0000259" key="6">
    <source>
        <dbReference type="Pfam" id="PF07980"/>
    </source>
</evidence>
<gene>
    <name evidence="8" type="ORF">U0035_00765</name>
</gene>
<evidence type="ECO:0000256" key="2">
    <source>
        <dbReference type="ARBA" id="ARBA00006275"/>
    </source>
</evidence>
<reference evidence="8 9" key="1">
    <citation type="submission" date="2023-12" db="EMBL/GenBank/DDBJ databases">
        <title>Genome sequencing and assembly of bacterial species from a model synthetic community.</title>
        <authorList>
            <person name="Hogle S.L."/>
        </authorList>
    </citation>
    <scope>NUCLEOTIDE SEQUENCE [LARGE SCALE GENOMIC DNA]</scope>
    <source>
        <strain evidence="8 9">HAMBI_3031</strain>
    </source>
</reference>
<evidence type="ECO:0000313" key="9">
    <source>
        <dbReference type="Proteomes" id="UP001325680"/>
    </source>
</evidence>
<evidence type="ECO:0000256" key="1">
    <source>
        <dbReference type="ARBA" id="ARBA00004442"/>
    </source>
</evidence>
<keyword evidence="9" id="KW-1185">Reference proteome</keyword>
<dbReference type="InterPro" id="IPR011990">
    <property type="entry name" value="TPR-like_helical_dom_sf"/>
</dbReference>
<evidence type="ECO:0000256" key="5">
    <source>
        <dbReference type="ARBA" id="ARBA00023237"/>
    </source>
</evidence>
<evidence type="ECO:0000256" key="3">
    <source>
        <dbReference type="ARBA" id="ARBA00022729"/>
    </source>
</evidence>
<protein>
    <submittedName>
        <fullName evidence="8">RagB/SusD family nutrient uptake outer membrane protein</fullName>
    </submittedName>
</protein>
<comment type="similarity">
    <text evidence="2">Belongs to the SusD family.</text>
</comment>
<evidence type="ECO:0000259" key="7">
    <source>
        <dbReference type="Pfam" id="PF14322"/>
    </source>
</evidence>
<keyword evidence="4" id="KW-0472">Membrane</keyword>
<dbReference type="Gene3D" id="1.25.40.390">
    <property type="match status" value="1"/>
</dbReference>
<dbReference type="InterPro" id="IPR012944">
    <property type="entry name" value="SusD_RagB_dom"/>
</dbReference>
<sequence>MKKIIALTLIVQLLVTIPGCKPDLDVPPTNIVNDADLFSNVAGVDALMARMYSQAPIEDFKWNPATGFKTFFNGSTATFTGEAISRDQAGGTETFNYWADAYILVRDCNYFMETLPQYAGNFTEAQLKQWQGEARFIRAFTYFALVKRYGGVPIVDKVLTQPGQSIEEVAAGIEAFKIPRAAEASVYDFIATDLDFAITNLTETSKGGRANRYAAAAFKSRVMLFAGSVAKYNVSNLSSGSVQVCGIPQSRATEYFKAAYDAAGLLDGKYSLYKTSWVASDREAQAGNFAQLFLDPSSSENIFIRMYKYPDAVHWYDYNNVPRQLWNNGGAAQTNPTLNFVELFEGLPTNPDGSFRTTDAGGKYLLYDDLNTPFVNAEPRLRGSVLFPGDVFKGVTIEMRRGIYTGPVEGGISRLLPLGSTAAYPTTTLLSQAGPEVTTAFVTLPNGTRMNAAGASGFYTNINGVAGGISGFSVRKYLVPSKPTAELANNRSDQSWIELRYAEVLLNRSEAAFELFSAGQGASYQVQALTDLNAIRERAGATLATLATLSSVEPIRKERRKELAFENKIWWDLKRWRIIDREQNGTIWRILNPVFAVNASKYFFDDRPDERNSRFTFDPRWYYQRIPDAVIAKSPNIVQNPGY</sequence>
<evidence type="ECO:0000313" key="8">
    <source>
        <dbReference type="EMBL" id="WQD38676.1"/>
    </source>
</evidence>
<keyword evidence="3" id="KW-0732">Signal</keyword>
<feature type="domain" description="RagB/SusD" evidence="6">
    <location>
        <begin position="300"/>
        <end position="643"/>
    </location>
</feature>
<dbReference type="Pfam" id="PF14322">
    <property type="entry name" value="SusD-like_3"/>
    <property type="match status" value="1"/>
</dbReference>
<feature type="domain" description="SusD-like N-terminal" evidence="7">
    <location>
        <begin position="92"/>
        <end position="224"/>
    </location>
</feature>
<accession>A0ABZ0W662</accession>
<dbReference type="InterPro" id="IPR033985">
    <property type="entry name" value="SusD-like_N"/>
</dbReference>
<comment type="subcellular location">
    <subcellularLocation>
        <location evidence="1">Cell outer membrane</location>
    </subcellularLocation>
</comment>
<dbReference type="SUPFAM" id="SSF48452">
    <property type="entry name" value="TPR-like"/>
    <property type="match status" value="1"/>
</dbReference>
<proteinExistence type="inferred from homology"/>